<gene>
    <name evidence="2" type="ORF">Selli1_01970</name>
</gene>
<dbReference type="PANTHER" id="PTHR13016">
    <property type="entry name" value="AMMECR1 HOMOLOG"/>
    <property type="match status" value="1"/>
</dbReference>
<dbReference type="InterPro" id="IPR004183">
    <property type="entry name" value="Xdiol_dOase_suB"/>
</dbReference>
<dbReference type="PROSITE" id="PS51112">
    <property type="entry name" value="AMMECR1"/>
    <property type="match status" value="1"/>
</dbReference>
<dbReference type="PANTHER" id="PTHR13016:SF0">
    <property type="entry name" value="AMME SYNDROME CANDIDATE GENE 1 PROTEIN"/>
    <property type="match status" value="1"/>
</dbReference>
<dbReference type="EMBL" id="BSBO01000001">
    <property type="protein sequence ID" value="GLG03023.1"/>
    <property type="molecule type" value="Genomic_DNA"/>
</dbReference>
<dbReference type="NCBIfam" id="TIGR04335">
    <property type="entry name" value="AmmeMemoSam_A"/>
    <property type="match status" value="1"/>
</dbReference>
<feature type="domain" description="AMMECR1" evidence="1">
    <location>
        <begin position="291"/>
        <end position="462"/>
    </location>
</feature>
<dbReference type="InterPro" id="IPR027485">
    <property type="entry name" value="AMMECR1_N"/>
</dbReference>
<name>A0A9W6FBI7_9FIRM</name>
<dbReference type="SUPFAM" id="SSF53213">
    <property type="entry name" value="LigB-like"/>
    <property type="match status" value="1"/>
</dbReference>
<comment type="caution">
    <text evidence="2">The sequence shown here is derived from an EMBL/GenBank/DDBJ whole genome shotgun (WGS) entry which is preliminary data.</text>
</comment>
<accession>A0A9W6FBI7</accession>
<dbReference type="InterPro" id="IPR036071">
    <property type="entry name" value="AMMECR1_dom_sf"/>
</dbReference>
<reference evidence="2 3" key="1">
    <citation type="journal article" date="2023" name="Int. J. Syst. Evol. Microbiol.">
        <title>Sellimonas catena sp. nov., isolated from human faeces.</title>
        <authorList>
            <person name="Hisatomi A."/>
            <person name="Ohkuma M."/>
            <person name="Sakamoto M."/>
        </authorList>
    </citation>
    <scope>NUCLEOTIDE SEQUENCE [LARGE SCALE GENOMIC DNA]</scope>
    <source>
        <strain evidence="2 3">12EGH17</strain>
    </source>
</reference>
<evidence type="ECO:0000313" key="2">
    <source>
        <dbReference type="EMBL" id="GLG03023.1"/>
    </source>
</evidence>
<evidence type="ECO:0000313" key="3">
    <source>
        <dbReference type="Proteomes" id="UP001145145"/>
    </source>
</evidence>
<dbReference type="NCBIfam" id="TIGR04336">
    <property type="entry name" value="AmmeMemoSam_B"/>
    <property type="match status" value="1"/>
</dbReference>
<organism evidence="2 3">
    <name type="scientific">Sellimonas catena</name>
    <dbReference type="NCBI Taxonomy" id="2994035"/>
    <lineage>
        <taxon>Bacteria</taxon>
        <taxon>Bacillati</taxon>
        <taxon>Bacillota</taxon>
        <taxon>Clostridia</taxon>
        <taxon>Lachnospirales</taxon>
        <taxon>Lachnospiraceae</taxon>
        <taxon>Sellimonas</taxon>
    </lineage>
</organism>
<dbReference type="Pfam" id="PF02900">
    <property type="entry name" value="LigB"/>
    <property type="match status" value="1"/>
</dbReference>
<dbReference type="InterPro" id="IPR027623">
    <property type="entry name" value="AmmeMemoSam_A"/>
</dbReference>
<keyword evidence="3" id="KW-1185">Reference proteome</keyword>
<dbReference type="GO" id="GO:0016702">
    <property type="term" value="F:oxidoreductase activity, acting on single donors with incorporation of molecular oxygen, incorporation of two atoms of oxygen"/>
    <property type="evidence" value="ECO:0007669"/>
    <property type="project" value="UniProtKB-ARBA"/>
</dbReference>
<dbReference type="Proteomes" id="UP001145145">
    <property type="component" value="Unassembled WGS sequence"/>
</dbReference>
<dbReference type="GO" id="GO:0008198">
    <property type="term" value="F:ferrous iron binding"/>
    <property type="evidence" value="ECO:0007669"/>
    <property type="project" value="InterPro"/>
</dbReference>
<dbReference type="NCBIfam" id="TIGR00296">
    <property type="entry name" value="TIGR00296 family protein"/>
    <property type="match status" value="1"/>
</dbReference>
<dbReference type="AlphaFoldDB" id="A0A9W6FBI7"/>
<dbReference type="CDD" id="cd07951">
    <property type="entry name" value="ED_3B_N_AMMECR1"/>
    <property type="match status" value="1"/>
</dbReference>
<proteinExistence type="predicted"/>
<dbReference type="Gene3D" id="3.30.700.20">
    <property type="entry name" value="Hypothetical protein ph0010, domain 1"/>
    <property type="match status" value="1"/>
</dbReference>
<dbReference type="InterPro" id="IPR023473">
    <property type="entry name" value="AMMECR1"/>
</dbReference>
<dbReference type="Gene3D" id="3.30.1490.150">
    <property type="entry name" value="Hypothetical protein ph0010, domain 2"/>
    <property type="match status" value="1"/>
</dbReference>
<evidence type="ECO:0000259" key="1">
    <source>
        <dbReference type="PROSITE" id="PS51112"/>
    </source>
</evidence>
<dbReference type="SUPFAM" id="SSF143447">
    <property type="entry name" value="AMMECR1-like"/>
    <property type="match status" value="1"/>
</dbReference>
<sequence length="462" mass="51654">MAVTGAVMVPHPPLIIPEVGCGQERGIQDTIDSYYKAVKKIAEWKPDTVVVLSPHTVMYADYFHISPGKSAEGSFGRFGASQVKIPVQYDTEFVKVLSQEAQAREIPAGTLGEQDRRLDHGTMIPLWFLNHYDREYKVVRIGLSGLPFSMHYMLGQCIQKAAELCGRKIVVIGSGDLSHRLKADGPYGFRKEGPEYDERIMQVMGSAEFGKLFDFTEDFCGQAAECGQRSFLILAGALDRRKVRAKRLSYEGPFGVGYGICTFEVEGMDPQRDFLHQHEENVKKEAKERSEKEDPYVKLARQTIETYVRTGRKISIPEGLPEELYHKRAGAFVSLKEEGRLRGCIGTIAPVRGTLAEEIVENAISAAVKDPRFDAVEAEELDRLVYSVDVLGETEEIASPEQLDVKRYGVIVSKGIKRGLLLPNLEGVDTVDEQIAIAKRKAGIPEEAEDIKLERFEVVRHF</sequence>
<dbReference type="Pfam" id="PF01871">
    <property type="entry name" value="AMMECR1"/>
    <property type="match status" value="1"/>
</dbReference>
<dbReference type="Gene3D" id="3.40.830.10">
    <property type="entry name" value="LigB-like"/>
    <property type="match status" value="1"/>
</dbReference>
<dbReference type="RefSeq" id="WP_281872073.1">
    <property type="nucleotide sequence ID" value="NZ_BSBO01000001.1"/>
</dbReference>
<dbReference type="InterPro" id="IPR002733">
    <property type="entry name" value="AMMECR1_domain"/>
</dbReference>
<protein>
    <recommendedName>
        <fullName evidence="1">AMMECR1 domain-containing protein</fullName>
    </recommendedName>
</protein>